<dbReference type="eggNOG" id="ENOG502QRM1">
    <property type="taxonomic scope" value="Eukaryota"/>
</dbReference>
<proteinExistence type="predicted"/>
<accession>A0A0W0G0X3</accession>
<dbReference type="InterPro" id="IPR053157">
    <property type="entry name" value="Sterol_Uptake_Regulator"/>
</dbReference>
<protein>
    <recommendedName>
        <fullName evidence="1">Zn(2)-C6 fungal-type domain-containing protein</fullName>
    </recommendedName>
</protein>
<dbReference type="InterPro" id="IPR036864">
    <property type="entry name" value="Zn2-C6_fun-type_DNA-bd_sf"/>
</dbReference>
<gene>
    <name evidence="2" type="ORF">WG66_5252</name>
</gene>
<dbReference type="SMART" id="SM00066">
    <property type="entry name" value="GAL4"/>
    <property type="match status" value="1"/>
</dbReference>
<dbReference type="SUPFAM" id="SSF57701">
    <property type="entry name" value="Zn2/Cys6 DNA-binding domain"/>
    <property type="match status" value="1"/>
</dbReference>
<dbReference type="AlphaFoldDB" id="A0A0W0G0X3"/>
<organism evidence="2 3">
    <name type="scientific">Moniliophthora roreri</name>
    <name type="common">Frosty pod rot fungus</name>
    <name type="synonym">Monilia roreri</name>
    <dbReference type="NCBI Taxonomy" id="221103"/>
    <lineage>
        <taxon>Eukaryota</taxon>
        <taxon>Fungi</taxon>
        <taxon>Dikarya</taxon>
        <taxon>Basidiomycota</taxon>
        <taxon>Agaricomycotina</taxon>
        <taxon>Agaricomycetes</taxon>
        <taxon>Agaricomycetidae</taxon>
        <taxon>Agaricales</taxon>
        <taxon>Marasmiineae</taxon>
        <taxon>Marasmiaceae</taxon>
        <taxon>Moniliophthora</taxon>
    </lineage>
</organism>
<comment type="caution">
    <text evidence="2">The sequence shown here is derived from an EMBL/GenBank/DDBJ whole genome shotgun (WGS) entry which is preliminary data.</text>
</comment>
<reference evidence="2 3" key="1">
    <citation type="submission" date="2015-12" db="EMBL/GenBank/DDBJ databases">
        <title>Draft genome sequence of Moniliophthora roreri, the causal agent of frosty pod rot of cacao.</title>
        <authorList>
            <person name="Aime M.C."/>
            <person name="Diaz-Valderrama J.R."/>
            <person name="Kijpornyongpan T."/>
            <person name="Phillips-Mora W."/>
        </authorList>
    </citation>
    <scope>NUCLEOTIDE SEQUENCE [LARGE SCALE GENOMIC DNA]</scope>
    <source>
        <strain evidence="2 3">MCA 2952</strain>
    </source>
</reference>
<evidence type="ECO:0000259" key="1">
    <source>
        <dbReference type="PROSITE" id="PS50048"/>
    </source>
</evidence>
<dbReference type="PANTHER" id="PTHR47784:SF5">
    <property type="entry name" value="STEROL UPTAKE CONTROL PROTEIN 2"/>
    <property type="match status" value="1"/>
</dbReference>
<evidence type="ECO:0000313" key="2">
    <source>
        <dbReference type="EMBL" id="KTB42186.1"/>
    </source>
</evidence>
<name>A0A0W0G0X3_MONRR</name>
<feature type="domain" description="Zn(2)-C6 fungal-type" evidence="1">
    <location>
        <begin position="25"/>
        <end position="55"/>
    </location>
</feature>
<sequence>MSTTGSATTPKFEGVIRFHTKSRSGCLTCRKRRIKCDETKPICKKCYQRNLECVQRPKNEHNQERQQQKQQETALCKPLTAPTPIPMSIISRQIMHHFATSTSVSFQSEPGCINIMCIVPPQLSWDNPHLFHALLSFSALHLGRLYPEEPKWVYLASAHRKAAIDAVPGATNTDAKTLMFGIFVLYTISSSLFSSPKNIFSLMTSLHNVLSPLVGHHSIYEDQRMKVIDPFAVNLQANLVEALGHLQQIYDFRMPGTESESEELFDPSIRAAYQKAVEALYVAYPLSQTGYETKGAVLWPALFGTKFRDLLNERRQRALVVLYYYLEMLKSIGERCWWASEAGRCQEYVYGLLDAGWKGWVLQYDGVTKSSVANLTRRLMY</sequence>
<dbReference type="PANTHER" id="PTHR47784">
    <property type="entry name" value="STEROL UPTAKE CONTROL PROTEIN 2"/>
    <property type="match status" value="1"/>
</dbReference>
<dbReference type="GO" id="GO:0001228">
    <property type="term" value="F:DNA-binding transcription activator activity, RNA polymerase II-specific"/>
    <property type="evidence" value="ECO:0007669"/>
    <property type="project" value="TreeGrafter"/>
</dbReference>
<dbReference type="Pfam" id="PF00172">
    <property type="entry name" value="Zn_clus"/>
    <property type="match status" value="1"/>
</dbReference>
<dbReference type="CDD" id="cd00067">
    <property type="entry name" value="GAL4"/>
    <property type="match status" value="1"/>
</dbReference>
<dbReference type="Proteomes" id="UP000054988">
    <property type="component" value="Unassembled WGS sequence"/>
</dbReference>
<dbReference type="PROSITE" id="PS00463">
    <property type="entry name" value="ZN2_CY6_FUNGAL_1"/>
    <property type="match status" value="1"/>
</dbReference>
<dbReference type="GO" id="GO:0008270">
    <property type="term" value="F:zinc ion binding"/>
    <property type="evidence" value="ECO:0007669"/>
    <property type="project" value="InterPro"/>
</dbReference>
<dbReference type="EMBL" id="LATX01001374">
    <property type="protein sequence ID" value="KTB42186.1"/>
    <property type="molecule type" value="Genomic_DNA"/>
</dbReference>
<dbReference type="Gene3D" id="4.10.240.10">
    <property type="entry name" value="Zn(2)-C6 fungal-type DNA-binding domain"/>
    <property type="match status" value="1"/>
</dbReference>
<dbReference type="InterPro" id="IPR001138">
    <property type="entry name" value="Zn2Cys6_DnaBD"/>
</dbReference>
<dbReference type="PROSITE" id="PS50048">
    <property type="entry name" value="ZN2_CY6_FUNGAL_2"/>
    <property type="match status" value="1"/>
</dbReference>
<evidence type="ECO:0000313" key="3">
    <source>
        <dbReference type="Proteomes" id="UP000054988"/>
    </source>
</evidence>